<gene>
    <name evidence="2" type="ORF">FHR33_007837</name>
</gene>
<keyword evidence="3" id="KW-1185">Reference proteome</keyword>
<evidence type="ECO:0000313" key="2">
    <source>
        <dbReference type="EMBL" id="MBB3731977.1"/>
    </source>
</evidence>
<sequence>MRPAQADTEPEEIFQREILQRHTAPEPTSWATEPGEAHSLAGHSIGDPFLPTRQQPPTGLRGATWHSAPRRSGVPCGLSGVRQQESMR</sequence>
<dbReference type="RefSeq" id="WP_344835932.1">
    <property type="nucleotide sequence ID" value="NZ_BAAAXX010000053.1"/>
</dbReference>
<accession>A0A7W5YS80</accession>
<comment type="caution">
    <text evidence="2">The sequence shown here is derived from an EMBL/GenBank/DDBJ whole genome shotgun (WGS) entry which is preliminary data.</text>
</comment>
<dbReference type="AlphaFoldDB" id="A0A7W5YS80"/>
<name>A0A7W5YS80_9ACTN</name>
<evidence type="ECO:0000313" key="3">
    <source>
        <dbReference type="Proteomes" id="UP000579945"/>
    </source>
</evidence>
<dbReference type="EMBL" id="JACIBV010000001">
    <property type="protein sequence ID" value="MBB3731977.1"/>
    <property type="molecule type" value="Genomic_DNA"/>
</dbReference>
<dbReference type="Proteomes" id="UP000579945">
    <property type="component" value="Unassembled WGS sequence"/>
</dbReference>
<evidence type="ECO:0000256" key="1">
    <source>
        <dbReference type="SAM" id="MobiDB-lite"/>
    </source>
</evidence>
<organism evidence="2 3">
    <name type="scientific">Nonomuraea dietziae</name>
    <dbReference type="NCBI Taxonomy" id="65515"/>
    <lineage>
        <taxon>Bacteria</taxon>
        <taxon>Bacillati</taxon>
        <taxon>Actinomycetota</taxon>
        <taxon>Actinomycetes</taxon>
        <taxon>Streptosporangiales</taxon>
        <taxon>Streptosporangiaceae</taxon>
        <taxon>Nonomuraea</taxon>
    </lineage>
</organism>
<reference evidence="2 3" key="1">
    <citation type="submission" date="2020-08" db="EMBL/GenBank/DDBJ databases">
        <title>Sequencing the genomes of 1000 actinobacteria strains.</title>
        <authorList>
            <person name="Klenk H.-P."/>
        </authorList>
    </citation>
    <scope>NUCLEOTIDE SEQUENCE [LARGE SCALE GENOMIC DNA]</scope>
    <source>
        <strain evidence="2 3">DSM 44320</strain>
    </source>
</reference>
<feature type="region of interest" description="Disordered" evidence="1">
    <location>
        <begin position="19"/>
        <end position="88"/>
    </location>
</feature>
<proteinExistence type="predicted"/>
<protein>
    <submittedName>
        <fullName evidence="2">Uncharacterized protein</fullName>
    </submittedName>
</protein>